<accession>A0A8S0PLQ8</accession>
<evidence type="ECO:0000256" key="1">
    <source>
        <dbReference type="SAM" id="MobiDB-lite"/>
    </source>
</evidence>
<protein>
    <submittedName>
        <fullName evidence="3">Uncharacterized protein</fullName>
    </submittedName>
</protein>
<dbReference type="Gramene" id="OE9A062150T1">
    <property type="protein sequence ID" value="OE9A062150C1"/>
    <property type="gene ID" value="OE9A062150"/>
</dbReference>
<dbReference type="EMBL" id="CACTIH010000109">
    <property type="protein sequence ID" value="CAA2954234.1"/>
    <property type="molecule type" value="Genomic_DNA"/>
</dbReference>
<dbReference type="Proteomes" id="UP000594638">
    <property type="component" value="Unassembled WGS sequence"/>
</dbReference>
<reference evidence="3 4" key="1">
    <citation type="submission" date="2019-12" db="EMBL/GenBank/DDBJ databases">
        <authorList>
            <person name="Alioto T."/>
            <person name="Alioto T."/>
            <person name="Gomez Garrido J."/>
        </authorList>
    </citation>
    <scope>NUCLEOTIDE SEQUENCE [LARGE SCALE GENOMIC DNA]</scope>
</reference>
<feature type="region of interest" description="Disordered" evidence="1">
    <location>
        <begin position="22"/>
        <end position="42"/>
    </location>
</feature>
<feature type="chain" id="PRO_5035717147" evidence="2">
    <location>
        <begin position="19"/>
        <end position="71"/>
    </location>
</feature>
<dbReference type="AlphaFoldDB" id="A0A8S0PLQ8"/>
<name>A0A8S0PLQ8_OLEEU</name>
<organism evidence="3 4">
    <name type="scientific">Olea europaea subsp. europaea</name>
    <dbReference type="NCBI Taxonomy" id="158383"/>
    <lineage>
        <taxon>Eukaryota</taxon>
        <taxon>Viridiplantae</taxon>
        <taxon>Streptophyta</taxon>
        <taxon>Embryophyta</taxon>
        <taxon>Tracheophyta</taxon>
        <taxon>Spermatophyta</taxon>
        <taxon>Magnoliopsida</taxon>
        <taxon>eudicotyledons</taxon>
        <taxon>Gunneridae</taxon>
        <taxon>Pentapetalae</taxon>
        <taxon>asterids</taxon>
        <taxon>lamiids</taxon>
        <taxon>Lamiales</taxon>
        <taxon>Oleaceae</taxon>
        <taxon>Oleeae</taxon>
        <taxon>Olea</taxon>
    </lineage>
</organism>
<gene>
    <name evidence="3" type="ORF">OLEA9_A062150</name>
</gene>
<sequence>MVVVILMTTFVVVEFKLGRSLHSVSERKQDVVSSDAGQDNDIADSDVQIKEGEEACAVKKQECSPLPLGLN</sequence>
<proteinExistence type="predicted"/>
<keyword evidence="4" id="KW-1185">Reference proteome</keyword>
<evidence type="ECO:0000256" key="2">
    <source>
        <dbReference type="SAM" id="SignalP"/>
    </source>
</evidence>
<evidence type="ECO:0000313" key="3">
    <source>
        <dbReference type="EMBL" id="CAA2954234.1"/>
    </source>
</evidence>
<feature type="signal peptide" evidence="2">
    <location>
        <begin position="1"/>
        <end position="18"/>
    </location>
</feature>
<comment type="caution">
    <text evidence="3">The sequence shown here is derived from an EMBL/GenBank/DDBJ whole genome shotgun (WGS) entry which is preliminary data.</text>
</comment>
<evidence type="ECO:0000313" key="4">
    <source>
        <dbReference type="Proteomes" id="UP000594638"/>
    </source>
</evidence>
<keyword evidence="2" id="KW-0732">Signal</keyword>